<feature type="transmembrane region" description="Helical" evidence="2">
    <location>
        <begin position="136"/>
        <end position="158"/>
    </location>
</feature>
<feature type="region of interest" description="Disordered" evidence="1">
    <location>
        <begin position="1"/>
        <end position="105"/>
    </location>
</feature>
<evidence type="ECO:0008006" key="5">
    <source>
        <dbReference type="Google" id="ProtNLM"/>
    </source>
</evidence>
<keyword evidence="2" id="KW-1133">Transmembrane helix</keyword>
<reference evidence="3 4" key="1">
    <citation type="submission" date="2020-07" db="EMBL/GenBank/DDBJ databases">
        <title>Sequencing the genomes of 1000 actinobacteria strains.</title>
        <authorList>
            <person name="Klenk H.-P."/>
        </authorList>
    </citation>
    <scope>NUCLEOTIDE SEQUENCE [LARGE SCALE GENOMIC DNA]</scope>
    <source>
        <strain evidence="3 4">DSM 44121</strain>
    </source>
</reference>
<dbReference type="EMBL" id="JACGWV010000002">
    <property type="protein sequence ID" value="MBA8809961.1"/>
    <property type="molecule type" value="Genomic_DNA"/>
</dbReference>
<evidence type="ECO:0000256" key="2">
    <source>
        <dbReference type="SAM" id="Phobius"/>
    </source>
</evidence>
<evidence type="ECO:0000256" key="1">
    <source>
        <dbReference type="SAM" id="MobiDB-lite"/>
    </source>
</evidence>
<keyword evidence="2" id="KW-0812">Transmembrane</keyword>
<proteinExistence type="predicted"/>
<dbReference type="RefSeq" id="WP_182619139.1">
    <property type="nucleotide sequence ID" value="NZ_BAAATF010000004.1"/>
</dbReference>
<feature type="transmembrane region" description="Helical" evidence="2">
    <location>
        <begin position="329"/>
        <end position="351"/>
    </location>
</feature>
<feature type="transmembrane region" description="Helical" evidence="2">
    <location>
        <begin position="279"/>
        <end position="308"/>
    </location>
</feature>
<dbReference type="Proteomes" id="UP000540568">
    <property type="component" value="Unassembled WGS sequence"/>
</dbReference>
<dbReference type="AlphaFoldDB" id="A0A7W3JBS4"/>
<accession>A0A7W3JBS4</accession>
<evidence type="ECO:0000313" key="3">
    <source>
        <dbReference type="EMBL" id="MBA8809961.1"/>
    </source>
</evidence>
<feature type="transmembrane region" description="Helical" evidence="2">
    <location>
        <begin position="371"/>
        <end position="398"/>
    </location>
</feature>
<name>A0A7W3JBS4_9MICO</name>
<organism evidence="3 4">
    <name type="scientific">Promicromonospora sukumoe</name>
    <dbReference type="NCBI Taxonomy" id="88382"/>
    <lineage>
        <taxon>Bacteria</taxon>
        <taxon>Bacillati</taxon>
        <taxon>Actinomycetota</taxon>
        <taxon>Actinomycetes</taxon>
        <taxon>Micrococcales</taxon>
        <taxon>Promicromonosporaceae</taxon>
        <taxon>Promicromonospora</taxon>
    </lineage>
</organism>
<keyword evidence="4" id="KW-1185">Reference proteome</keyword>
<protein>
    <recommendedName>
        <fullName evidence="5">Glycerophosphoryl diester phosphodiesterase family protein</fullName>
    </recommendedName>
</protein>
<dbReference type="Pfam" id="PF24400">
    <property type="entry name" value="DUF7544"/>
    <property type="match status" value="1"/>
</dbReference>
<keyword evidence="2" id="KW-0472">Membrane</keyword>
<gene>
    <name evidence="3" type="ORF">FHX71_003937</name>
</gene>
<feature type="transmembrane region" description="Helical" evidence="2">
    <location>
        <begin position="242"/>
        <end position="273"/>
    </location>
</feature>
<dbReference type="InterPro" id="IPR055966">
    <property type="entry name" value="DUF7544"/>
</dbReference>
<feature type="transmembrane region" description="Helical" evidence="2">
    <location>
        <begin position="198"/>
        <end position="221"/>
    </location>
</feature>
<evidence type="ECO:0000313" key="4">
    <source>
        <dbReference type="Proteomes" id="UP000540568"/>
    </source>
</evidence>
<feature type="compositionally biased region" description="Pro residues" evidence="1">
    <location>
        <begin position="57"/>
        <end position="66"/>
    </location>
</feature>
<feature type="compositionally biased region" description="Low complexity" evidence="1">
    <location>
        <begin position="18"/>
        <end position="28"/>
    </location>
</feature>
<feature type="compositionally biased region" description="Low complexity" evidence="1">
    <location>
        <begin position="79"/>
        <end position="103"/>
    </location>
</feature>
<comment type="caution">
    <text evidence="3">The sequence shown here is derived from an EMBL/GenBank/DDBJ whole genome shotgun (WGS) entry which is preliminary data.</text>
</comment>
<feature type="compositionally biased region" description="Low complexity" evidence="1">
    <location>
        <begin position="46"/>
        <end position="56"/>
    </location>
</feature>
<sequence>MTTPESAPDQPAQPTPPQSGGSQPAGWGEPPRYGQYAPGYDPSAEQAPAQPQYGTPPAGPAGPAGPPVQQGQYGGGQYGQNQYGQTQYGQYGPYTQGGPVPGYRPAADKPGIVPLRPLTLGELYDGAFGAVRHNPAVTLGLTAIIVVVAVAIGTLISIPLTTWFTDLFGSVLATAGNDPVLDEMGFTQEIMGVTYGSMLGTGLLLTLATPLAMGVMAVSVSDSVIGRKISVSDAWHRVAKRAWFLIGFSLLTALVVIVAYTLAVGIVAGLFLVDPTLGVIGLFLVLAALLVAGVWAFTRVILVAPALAVEGGGFWATTRRAWKLTRGTFWRVLGIYLLTSIILSVIGQVVAFPIGALMGVAMMTASDIGVAISYGITYVITGGMSVLFLGGVVALLYIDTRMRREGLDVQLQAAAAAAADK</sequence>